<evidence type="ECO:0000313" key="3">
    <source>
        <dbReference type="EMBL" id="ASN70435.1"/>
    </source>
</evidence>
<dbReference type="EMBL" id="MF417894">
    <property type="protein sequence ID" value="ASN69708.1"/>
    <property type="molecule type" value="Genomic_DNA"/>
</dbReference>
<protein>
    <submittedName>
        <fullName evidence="3">Uncharacterized protein</fullName>
    </submittedName>
</protein>
<dbReference type="EMBL" id="MF417906">
    <property type="protein sequence ID" value="ASN70435.1"/>
    <property type="molecule type" value="Genomic_DNA"/>
</dbReference>
<name>A0A2H4J593_9CAUD</name>
<evidence type="ECO:0000313" key="1">
    <source>
        <dbReference type="EMBL" id="ASN69708.1"/>
    </source>
</evidence>
<evidence type="ECO:0000313" key="2">
    <source>
        <dbReference type="EMBL" id="ASN70376.1"/>
    </source>
</evidence>
<proteinExistence type="predicted"/>
<reference evidence="3" key="1">
    <citation type="submission" date="2017-06" db="EMBL/GenBank/DDBJ databases">
        <title>Novel phages from South African skin metaviromes.</title>
        <authorList>
            <person name="van Zyl L.J."/>
            <person name="Abrahams Y."/>
            <person name="Stander E.A."/>
            <person name="Kirby B.M."/>
            <person name="Clavaud C."/>
            <person name="Farcet C."/>
            <person name="Breton L."/>
            <person name="Trindade M.I."/>
        </authorList>
    </citation>
    <scope>NUCLEOTIDE SEQUENCE</scope>
</reference>
<accession>A0A2H4J593</accession>
<dbReference type="EMBL" id="MF417905">
    <property type="protein sequence ID" value="ASN70376.1"/>
    <property type="molecule type" value="Genomic_DNA"/>
</dbReference>
<sequence>MTQYSDEVIARELQAELIRAVARTQDKLGVKFMTVNMDLDIYGDGSKVKFSTIPEHILKPVS</sequence>
<gene>
    <name evidence="1" type="ORF">7AX4_9</name>
    <name evidence="3" type="ORF">7F8_53</name>
    <name evidence="2" type="ORF">8AX11_53</name>
</gene>
<organism evidence="3">
    <name type="scientific">uncultured Caudovirales phage</name>
    <dbReference type="NCBI Taxonomy" id="2100421"/>
    <lineage>
        <taxon>Viruses</taxon>
        <taxon>Duplodnaviria</taxon>
        <taxon>Heunggongvirae</taxon>
        <taxon>Uroviricota</taxon>
        <taxon>Caudoviricetes</taxon>
        <taxon>Peduoviridae</taxon>
        <taxon>Maltschvirus</taxon>
        <taxon>Maltschvirus maltsch</taxon>
    </lineage>
</organism>